<comment type="caution">
    <text evidence="1">The sequence shown here is derived from an EMBL/GenBank/DDBJ whole genome shotgun (WGS) entry which is preliminary data.</text>
</comment>
<evidence type="ECO:0000313" key="1">
    <source>
        <dbReference type="EMBL" id="KAL3964550.1"/>
    </source>
</evidence>
<name>A0ACC4EA44_PURLI</name>
<dbReference type="Proteomes" id="UP001638806">
    <property type="component" value="Unassembled WGS sequence"/>
</dbReference>
<proteinExistence type="predicted"/>
<evidence type="ECO:0000313" key="2">
    <source>
        <dbReference type="Proteomes" id="UP001638806"/>
    </source>
</evidence>
<keyword evidence="2" id="KW-1185">Reference proteome</keyword>
<gene>
    <name evidence="1" type="ORF">ACCO45_001554</name>
</gene>
<protein>
    <submittedName>
        <fullName evidence="1">Uncharacterized protein</fullName>
    </submittedName>
</protein>
<sequence length="325" mass="35009">MGFPSETPDSSMASSGYLQPATLGRSFWHSNWKPNEPCTPCRYFCSGTRRRPLSRTDAPRSTSYQACPTKHHAAPMHETEWVIPHPASRIGREPVAVKRSLAKSNVLGHTCRAMLVGTCLELNGSRSPVVRSWCDEMTAGRNGRGVHGSRLGFVPSSAQTNVPASPTVAPVQRGPSSLWQYAVLRTGTSLARAHDREAVRPASIWRPHVRCNAAAQRLSGPWPSDTKQLNLVSSSRRTTAICDTYPTGCTRYVACPAHRSVGAKVLVQELLSAQSLGSPLHDRAVVWSVTNTPATGSALSPSSDLANMSVTNLIGGCFADIAGLW</sequence>
<organism evidence="1 2">
    <name type="scientific">Purpureocillium lilacinum</name>
    <name type="common">Paecilomyces lilacinus</name>
    <dbReference type="NCBI Taxonomy" id="33203"/>
    <lineage>
        <taxon>Eukaryota</taxon>
        <taxon>Fungi</taxon>
        <taxon>Dikarya</taxon>
        <taxon>Ascomycota</taxon>
        <taxon>Pezizomycotina</taxon>
        <taxon>Sordariomycetes</taxon>
        <taxon>Hypocreomycetidae</taxon>
        <taxon>Hypocreales</taxon>
        <taxon>Ophiocordycipitaceae</taxon>
        <taxon>Purpureocillium</taxon>
    </lineage>
</organism>
<accession>A0ACC4EA44</accession>
<dbReference type="EMBL" id="JBGNUJ010000002">
    <property type="protein sequence ID" value="KAL3964550.1"/>
    <property type="molecule type" value="Genomic_DNA"/>
</dbReference>
<reference evidence="1" key="1">
    <citation type="submission" date="2024-12" db="EMBL/GenBank/DDBJ databases">
        <title>Comparative genomics and development of molecular markers within Purpureocillium lilacinum and among Purpureocillium species.</title>
        <authorList>
            <person name="Yeh Z.-Y."/>
            <person name="Ni N.-T."/>
            <person name="Lo P.-H."/>
            <person name="Mushyakhwo K."/>
            <person name="Lin C.-F."/>
            <person name="Nai Y.-S."/>
        </authorList>
    </citation>
    <scope>NUCLEOTIDE SEQUENCE</scope>
    <source>
        <strain evidence="1">NCHU-NPUST-175</strain>
    </source>
</reference>